<feature type="chain" id="PRO_5046477331" evidence="3">
    <location>
        <begin position="23"/>
        <end position="474"/>
    </location>
</feature>
<evidence type="ECO:0000256" key="1">
    <source>
        <dbReference type="ARBA" id="ARBA00022729"/>
    </source>
</evidence>
<feature type="signal peptide" evidence="3">
    <location>
        <begin position="1"/>
        <end position="22"/>
    </location>
</feature>
<proteinExistence type="predicted"/>
<keyword evidence="2 5" id="KW-0413">Isomerase</keyword>
<dbReference type="Gene3D" id="1.10.4030.10">
    <property type="entry name" value="Porin chaperone SurA, peptide-binding domain"/>
    <property type="match status" value="1"/>
</dbReference>
<comment type="caution">
    <text evidence="5">The sequence shown here is derived from an EMBL/GenBank/DDBJ whole genome shotgun (WGS) entry which is preliminary data.</text>
</comment>
<dbReference type="Pfam" id="PF00639">
    <property type="entry name" value="Rotamase"/>
    <property type="match status" value="2"/>
</dbReference>
<sequence length="474" mass="54629">MKSLIKTMVFALMAIGFQILQAQEIINDEEKKVEVKTPVKLGNRIKADGVAAVVGDYIILDSDLDRRIDQLEVQGADLSEVTRCQLFGSLLEEKLYAHQAIQDSIIVNELQMRSQTEQQIQSFLAQPNVDGIEDLLEIFKKDNEADLREEMYEINKNRALSSQMREKIIADIEITPEEVRQFYNELKEDGLPTFGTELNVANIVIIPEVTEEAKQDAVDRLKEMRTDILENGASFNTKALFYSMDGSKNNGGKLGVMNRKNPRMVKEFRDVVFSMQEGDISEPFETDFGYHIVWLEAIRGQDYEVRHILLRPELSQEAIQKAKDEIDEVRQKLIEGKITFAEAAREFSDEEETKFEGGKLTNPLTQDFNFELTKMEPEIYAQIQDLEDGEISEVLEDGDRLNPFKFKLVTVTNRIDEHEADFSRDYLKIKRLALQSKHFDAVGEWQEETIMSTYIKINGEYRSCEFTSNWLKNE</sequence>
<evidence type="ECO:0000256" key="3">
    <source>
        <dbReference type="SAM" id="SignalP"/>
    </source>
</evidence>
<dbReference type="InterPro" id="IPR046357">
    <property type="entry name" value="PPIase_dom_sf"/>
</dbReference>
<dbReference type="SUPFAM" id="SSF54534">
    <property type="entry name" value="FKBP-like"/>
    <property type="match status" value="2"/>
</dbReference>
<dbReference type="InterPro" id="IPR050280">
    <property type="entry name" value="OMP_Chaperone_SurA"/>
</dbReference>
<dbReference type="SUPFAM" id="SSF109998">
    <property type="entry name" value="Triger factor/SurA peptide-binding domain-like"/>
    <property type="match status" value="1"/>
</dbReference>
<accession>A0ABV8AM55</accession>
<dbReference type="Proteomes" id="UP001595812">
    <property type="component" value="Unassembled WGS sequence"/>
</dbReference>
<keyword evidence="6" id="KW-1185">Reference proteome</keyword>
<protein>
    <submittedName>
        <fullName evidence="5">Peptidylprolyl isomerase</fullName>
    </submittedName>
</protein>
<dbReference type="RefSeq" id="WP_386100899.1">
    <property type="nucleotide sequence ID" value="NZ_JBHSAT010000020.1"/>
</dbReference>
<gene>
    <name evidence="5" type="ORF">ACFOSX_11230</name>
</gene>
<reference evidence="6" key="1">
    <citation type="journal article" date="2019" name="Int. J. Syst. Evol. Microbiol.">
        <title>The Global Catalogue of Microorganisms (GCM) 10K type strain sequencing project: providing services to taxonomists for standard genome sequencing and annotation.</title>
        <authorList>
            <consortium name="The Broad Institute Genomics Platform"/>
            <consortium name="The Broad Institute Genome Sequencing Center for Infectious Disease"/>
            <person name="Wu L."/>
            <person name="Ma J."/>
        </authorList>
    </citation>
    <scope>NUCLEOTIDE SEQUENCE [LARGE SCALE GENOMIC DNA]</scope>
    <source>
        <strain evidence="6">CECT 8979</strain>
    </source>
</reference>
<keyword evidence="1 3" id="KW-0732">Signal</keyword>
<evidence type="ECO:0000259" key="4">
    <source>
        <dbReference type="PROSITE" id="PS50198"/>
    </source>
</evidence>
<dbReference type="InterPro" id="IPR000297">
    <property type="entry name" value="PPIase_PpiC"/>
</dbReference>
<dbReference type="GO" id="GO:0016853">
    <property type="term" value="F:isomerase activity"/>
    <property type="evidence" value="ECO:0007669"/>
    <property type="project" value="UniProtKB-KW"/>
</dbReference>
<keyword evidence="2" id="KW-0697">Rotamase</keyword>
<feature type="domain" description="PpiC" evidence="4">
    <location>
        <begin position="300"/>
        <end position="396"/>
    </location>
</feature>
<dbReference type="PROSITE" id="PS50198">
    <property type="entry name" value="PPIC_PPIASE_2"/>
    <property type="match status" value="2"/>
</dbReference>
<dbReference type="Gene3D" id="3.10.50.40">
    <property type="match status" value="2"/>
</dbReference>
<evidence type="ECO:0000313" key="6">
    <source>
        <dbReference type="Proteomes" id="UP001595812"/>
    </source>
</evidence>
<organism evidence="5 6">
    <name type="scientific">Winogradskyella maritima</name>
    <dbReference type="NCBI Taxonomy" id="1517766"/>
    <lineage>
        <taxon>Bacteria</taxon>
        <taxon>Pseudomonadati</taxon>
        <taxon>Bacteroidota</taxon>
        <taxon>Flavobacteriia</taxon>
        <taxon>Flavobacteriales</taxon>
        <taxon>Flavobacteriaceae</taxon>
        <taxon>Winogradskyella</taxon>
    </lineage>
</organism>
<feature type="domain" description="PpiC" evidence="4">
    <location>
        <begin position="195"/>
        <end position="297"/>
    </location>
</feature>
<evidence type="ECO:0000313" key="5">
    <source>
        <dbReference type="EMBL" id="MFC3877797.1"/>
    </source>
</evidence>
<dbReference type="EMBL" id="JBHSAT010000020">
    <property type="protein sequence ID" value="MFC3877797.1"/>
    <property type="molecule type" value="Genomic_DNA"/>
</dbReference>
<dbReference type="PANTHER" id="PTHR47637:SF1">
    <property type="entry name" value="CHAPERONE SURA"/>
    <property type="match status" value="1"/>
</dbReference>
<evidence type="ECO:0000256" key="2">
    <source>
        <dbReference type="PROSITE-ProRule" id="PRU00278"/>
    </source>
</evidence>
<dbReference type="PANTHER" id="PTHR47637">
    <property type="entry name" value="CHAPERONE SURA"/>
    <property type="match status" value="1"/>
</dbReference>
<dbReference type="InterPro" id="IPR027304">
    <property type="entry name" value="Trigger_fact/SurA_dom_sf"/>
</dbReference>
<name>A0ABV8AM55_9FLAO</name>